<evidence type="ECO:0000313" key="2">
    <source>
        <dbReference type="Proteomes" id="UP001367508"/>
    </source>
</evidence>
<comment type="caution">
    <text evidence="1">The sequence shown here is derived from an EMBL/GenBank/DDBJ whole genome shotgun (WGS) entry which is preliminary data.</text>
</comment>
<dbReference type="EMBL" id="JAYMYQ010000008">
    <property type="protein sequence ID" value="KAK7315931.1"/>
    <property type="molecule type" value="Genomic_DNA"/>
</dbReference>
<proteinExistence type="predicted"/>
<keyword evidence="2" id="KW-1185">Reference proteome</keyword>
<sequence>MQRLSPLFSMETRGTKVQHLGKPVLQGHSRLGTKQLRELVISMKEVVTRRFNKSMYITHQVNDNCHAPVICPCKSTRDQETGRVMHKPYSFRLVRLLSTLVMSVGVARPSEREHHVGSKGPCEH</sequence>
<name>A0AAN9KFN0_CANGL</name>
<dbReference type="Proteomes" id="UP001367508">
    <property type="component" value="Unassembled WGS sequence"/>
</dbReference>
<gene>
    <name evidence="1" type="ORF">VNO77_34513</name>
</gene>
<accession>A0AAN9KFN0</accession>
<organism evidence="1 2">
    <name type="scientific">Canavalia gladiata</name>
    <name type="common">Sword bean</name>
    <name type="synonym">Dolichos gladiatus</name>
    <dbReference type="NCBI Taxonomy" id="3824"/>
    <lineage>
        <taxon>Eukaryota</taxon>
        <taxon>Viridiplantae</taxon>
        <taxon>Streptophyta</taxon>
        <taxon>Embryophyta</taxon>
        <taxon>Tracheophyta</taxon>
        <taxon>Spermatophyta</taxon>
        <taxon>Magnoliopsida</taxon>
        <taxon>eudicotyledons</taxon>
        <taxon>Gunneridae</taxon>
        <taxon>Pentapetalae</taxon>
        <taxon>rosids</taxon>
        <taxon>fabids</taxon>
        <taxon>Fabales</taxon>
        <taxon>Fabaceae</taxon>
        <taxon>Papilionoideae</taxon>
        <taxon>50 kb inversion clade</taxon>
        <taxon>NPAAA clade</taxon>
        <taxon>indigoferoid/millettioid clade</taxon>
        <taxon>Phaseoleae</taxon>
        <taxon>Canavalia</taxon>
    </lineage>
</organism>
<evidence type="ECO:0000313" key="1">
    <source>
        <dbReference type="EMBL" id="KAK7315931.1"/>
    </source>
</evidence>
<protein>
    <submittedName>
        <fullName evidence="1">Uncharacterized protein</fullName>
    </submittedName>
</protein>
<dbReference type="AlphaFoldDB" id="A0AAN9KFN0"/>
<reference evidence="1 2" key="1">
    <citation type="submission" date="2024-01" db="EMBL/GenBank/DDBJ databases">
        <title>The genomes of 5 underutilized Papilionoideae crops provide insights into root nodulation and disease resistanc.</title>
        <authorList>
            <person name="Jiang F."/>
        </authorList>
    </citation>
    <scope>NUCLEOTIDE SEQUENCE [LARGE SCALE GENOMIC DNA]</scope>
    <source>
        <strain evidence="1">LVBAO_FW01</strain>
        <tissue evidence="1">Leaves</tissue>
    </source>
</reference>